<reference evidence="3 4" key="1">
    <citation type="submission" date="2024-11" db="EMBL/GenBank/DDBJ databases">
        <title>Chromosome-level genome assembly of the freshwater bivalve Anodonta woodiana.</title>
        <authorList>
            <person name="Chen X."/>
        </authorList>
    </citation>
    <scope>NUCLEOTIDE SEQUENCE [LARGE SCALE GENOMIC DNA]</scope>
    <source>
        <strain evidence="3">MN2024</strain>
        <tissue evidence="3">Gills</tissue>
    </source>
</reference>
<keyword evidence="4" id="KW-1185">Reference proteome</keyword>
<evidence type="ECO:0000313" key="3">
    <source>
        <dbReference type="EMBL" id="KAL3885316.1"/>
    </source>
</evidence>
<name>A0ABD3XIA6_SINWO</name>
<evidence type="ECO:0000256" key="1">
    <source>
        <dbReference type="SAM" id="MobiDB-lite"/>
    </source>
</evidence>
<organism evidence="3 4">
    <name type="scientific">Sinanodonta woodiana</name>
    <name type="common">Chinese pond mussel</name>
    <name type="synonym">Anodonta woodiana</name>
    <dbReference type="NCBI Taxonomy" id="1069815"/>
    <lineage>
        <taxon>Eukaryota</taxon>
        <taxon>Metazoa</taxon>
        <taxon>Spiralia</taxon>
        <taxon>Lophotrochozoa</taxon>
        <taxon>Mollusca</taxon>
        <taxon>Bivalvia</taxon>
        <taxon>Autobranchia</taxon>
        <taxon>Heteroconchia</taxon>
        <taxon>Palaeoheterodonta</taxon>
        <taxon>Unionida</taxon>
        <taxon>Unionoidea</taxon>
        <taxon>Unionidae</taxon>
        <taxon>Unioninae</taxon>
        <taxon>Sinanodonta</taxon>
    </lineage>
</organism>
<accession>A0ABD3XIA6</accession>
<evidence type="ECO:0000256" key="2">
    <source>
        <dbReference type="SAM" id="SignalP"/>
    </source>
</evidence>
<sequence>MYISLHVPVHTWGQTCIWIVFFLLATKNSGDAVQPVEYVAPVNPCRSVDRLCPTTCSLMQMEGQITCHFCVCLNKDSYMTWPTLYPPTAPSTTPVTQHPGNIIVNNIEYMSISDPCDVARDGMCPTTCGTSPGITVNGTACRQCICQRVTTTQPIPYSVATKTYYFSISDPCDPAKDGMCPVRCNAIPSTKPNGSFCLRCQCPTSSGLLSLLGKRGARRCDSFYQNHCPLTCPYGLQENINLHCPICQCRDSPVPGQHNSGSGVLNTSSHSTVQTDSQLISTSHTTPRAQISPVVSIHSLTDTSGSNMRCKSNMHVCDPLCHAKIFDKVSESYICCLCPDETDAATASPLWSRTQSRHPTVKTTTSSQPVTSKTTAVPNLQSTSVFSASNTTNGTRDVNHANRTLCYSCSSTVCQSEQTVQCDEGKHFCLNSITQSEDGSRTIRRGCTTRDICFTKWWLQTSDLTQCLSMSNDIRGPAHHAGTCHFCCQGSRCNMQARISDMNLYDGRTYSLP</sequence>
<dbReference type="AlphaFoldDB" id="A0ABD3XIA6"/>
<feature type="region of interest" description="Disordered" evidence="1">
    <location>
        <begin position="350"/>
        <end position="374"/>
    </location>
</feature>
<feature type="signal peptide" evidence="2">
    <location>
        <begin position="1"/>
        <end position="32"/>
    </location>
</feature>
<proteinExistence type="predicted"/>
<protein>
    <submittedName>
        <fullName evidence="3">Uncharacterized protein</fullName>
    </submittedName>
</protein>
<feature type="chain" id="PRO_5044880023" evidence="2">
    <location>
        <begin position="33"/>
        <end position="513"/>
    </location>
</feature>
<evidence type="ECO:0000313" key="4">
    <source>
        <dbReference type="Proteomes" id="UP001634394"/>
    </source>
</evidence>
<dbReference type="Proteomes" id="UP001634394">
    <property type="component" value="Unassembled WGS sequence"/>
</dbReference>
<comment type="caution">
    <text evidence="3">The sequence shown here is derived from an EMBL/GenBank/DDBJ whole genome shotgun (WGS) entry which is preliminary data.</text>
</comment>
<gene>
    <name evidence="3" type="ORF">ACJMK2_025392</name>
</gene>
<dbReference type="CDD" id="cd00117">
    <property type="entry name" value="TFP"/>
    <property type="match status" value="1"/>
</dbReference>
<keyword evidence="2" id="KW-0732">Signal</keyword>
<feature type="compositionally biased region" description="Polar residues" evidence="1">
    <location>
        <begin position="361"/>
        <end position="374"/>
    </location>
</feature>
<dbReference type="EMBL" id="JBJQND010000002">
    <property type="protein sequence ID" value="KAL3885316.1"/>
    <property type="molecule type" value="Genomic_DNA"/>
</dbReference>